<comment type="caution">
    <text evidence="2">The sequence shown here is derived from an EMBL/GenBank/DDBJ whole genome shotgun (WGS) entry which is preliminary data.</text>
</comment>
<gene>
    <name evidence="2" type="ORF">HID58_019063</name>
</gene>
<dbReference type="EMBL" id="JAGKQM010000005">
    <property type="protein sequence ID" value="KAH0926807.1"/>
    <property type="molecule type" value="Genomic_DNA"/>
</dbReference>
<keyword evidence="3" id="KW-1185">Reference proteome</keyword>
<name>A0ABQ8DBS5_BRANA</name>
<dbReference type="Pfam" id="PF21359">
    <property type="entry name" value="zf_topless"/>
    <property type="match status" value="1"/>
</dbReference>
<organism evidence="2 3">
    <name type="scientific">Brassica napus</name>
    <name type="common">Rape</name>
    <dbReference type="NCBI Taxonomy" id="3708"/>
    <lineage>
        <taxon>Eukaryota</taxon>
        <taxon>Viridiplantae</taxon>
        <taxon>Streptophyta</taxon>
        <taxon>Embryophyta</taxon>
        <taxon>Tracheophyta</taxon>
        <taxon>Spermatophyta</taxon>
        <taxon>Magnoliopsida</taxon>
        <taxon>eudicotyledons</taxon>
        <taxon>Gunneridae</taxon>
        <taxon>Pentapetalae</taxon>
        <taxon>rosids</taxon>
        <taxon>malvids</taxon>
        <taxon>Brassicales</taxon>
        <taxon>Brassicaceae</taxon>
        <taxon>Brassiceae</taxon>
        <taxon>Brassica</taxon>
    </lineage>
</organism>
<dbReference type="InterPro" id="IPR048419">
    <property type="entry name" value="Topless_Znf"/>
</dbReference>
<proteinExistence type="predicted"/>
<evidence type="ECO:0000259" key="1">
    <source>
        <dbReference type="Pfam" id="PF21359"/>
    </source>
</evidence>
<evidence type="ECO:0000313" key="3">
    <source>
        <dbReference type="Proteomes" id="UP000824890"/>
    </source>
</evidence>
<evidence type="ECO:0000313" key="2">
    <source>
        <dbReference type="EMBL" id="KAH0926807.1"/>
    </source>
</evidence>
<sequence length="242" mass="26923">MEEWLCYLGGELDCGSSGDVNAAEARCGLNRLQDVLMARQAKTEPKMEAIPMSAAVTLRLSRITGRTVAAPPLGPPPAPRLWLASECAASEFPTLRSSRLRTLINQSLNWQHQLCKNPRPNPTTHCAVPNGPLALLSVNQPVTTLTKPTAFPLLGAHGVRNLNPFPPVTVVSAANAPTGPVYRKVWYNHLILPYYHLVRLKLTLEKSWDYDQHFHANMILDSKRKDNSFKTGKNNDNRSYDY</sequence>
<reference evidence="2 3" key="1">
    <citation type="submission" date="2021-05" db="EMBL/GenBank/DDBJ databases">
        <title>Genome Assembly of Synthetic Allotetraploid Brassica napus Reveals Homoeologous Exchanges between Subgenomes.</title>
        <authorList>
            <person name="Davis J.T."/>
        </authorList>
    </citation>
    <scope>NUCLEOTIDE SEQUENCE [LARGE SCALE GENOMIC DNA]</scope>
    <source>
        <strain evidence="3">cv. Da-Ae</strain>
        <tissue evidence="2">Seedling</tissue>
    </source>
</reference>
<dbReference type="PANTHER" id="PTHR44083:SF2">
    <property type="entry name" value="TOPLESS-RELATED PROTEIN 3"/>
    <property type="match status" value="1"/>
</dbReference>
<accession>A0ABQ8DBS5</accession>
<dbReference type="Proteomes" id="UP000824890">
    <property type="component" value="Unassembled WGS sequence"/>
</dbReference>
<dbReference type="InterPro" id="IPR027728">
    <property type="entry name" value="Topless_fam"/>
</dbReference>
<feature type="domain" description="TOPLESS zinc finger" evidence="1">
    <location>
        <begin position="93"/>
        <end position="123"/>
    </location>
</feature>
<dbReference type="PANTHER" id="PTHR44083">
    <property type="entry name" value="TOPLESS-RELATED PROTEIN 1-RELATED"/>
    <property type="match status" value="1"/>
</dbReference>
<protein>
    <recommendedName>
        <fullName evidence="1">TOPLESS zinc finger domain-containing protein</fullName>
    </recommendedName>
</protein>